<dbReference type="AlphaFoldDB" id="A0A0G1UT10"/>
<accession>A0A0G1UT10</accession>
<comment type="caution">
    <text evidence="1">The sequence shown here is derived from an EMBL/GenBank/DDBJ whole genome shotgun (WGS) entry which is preliminary data.</text>
</comment>
<evidence type="ECO:0000313" key="1">
    <source>
        <dbReference type="EMBL" id="KKU69148.1"/>
    </source>
</evidence>
<gene>
    <name evidence="1" type="ORF">UX92_C0014G0039</name>
</gene>
<name>A0A0G1UT10_9BACT</name>
<dbReference type="EMBL" id="LCOA01000014">
    <property type="protein sequence ID" value="KKU69148.1"/>
    <property type="molecule type" value="Genomic_DNA"/>
</dbReference>
<dbReference type="Proteomes" id="UP000034565">
    <property type="component" value="Unassembled WGS sequence"/>
</dbReference>
<reference evidence="1 2" key="1">
    <citation type="journal article" date="2015" name="Nature">
        <title>rRNA introns, odd ribosomes, and small enigmatic genomes across a large radiation of phyla.</title>
        <authorList>
            <person name="Brown C.T."/>
            <person name="Hug L.A."/>
            <person name="Thomas B.C."/>
            <person name="Sharon I."/>
            <person name="Castelle C.J."/>
            <person name="Singh A."/>
            <person name="Wilkins M.J."/>
            <person name="Williams K.H."/>
            <person name="Banfield J.F."/>
        </authorList>
    </citation>
    <scope>NUCLEOTIDE SEQUENCE [LARGE SCALE GENOMIC DNA]</scope>
</reference>
<evidence type="ECO:0000313" key="2">
    <source>
        <dbReference type="Proteomes" id="UP000034565"/>
    </source>
</evidence>
<proteinExistence type="predicted"/>
<sequence length="440" mass="49295">MPDDVGKELGQTVTKAPEFKRSAVTVMPKPEFGVVTTTAIMGHERQGLSHAREVVAKVRKEKDEFKLPEGMSQKVGPDGQTVLEYSADMGANFLPGLGRIARGIAQRLQGVLRSDRYDLGTVTASDRVHALSDGVITTKVKVSLGAAGFLSDIFSPLGMGYYEVRKNLILLKERLFFNKERFMVELRRDLNELGRFDPVGKRDLGLRFLDAVFGLTYFDQTPEGGWGHGRWGLGRGRPKYEKFVRDAAVNTKDWMKFGEGTSRLKKRDGLLKNLRAAYGFLRYGYLENDRLKALKREDGGALRQEDREVFFRFINLLGVNEAAWVVIGLCNRQLRWEIRRDGAVEIFAKKDFPSVKGFKYLDALDDREVPIRQGASGPASLVIRGLYGGQTFSNIEGFLRGSGIEPTEVFYVDKFVDRTTNSFSLSDIYYAVPDAGAITT</sequence>
<dbReference type="PATRIC" id="fig|1618354.3.peg.528"/>
<protein>
    <submittedName>
        <fullName evidence="1">Uncharacterized protein</fullName>
    </submittedName>
</protein>
<organism evidence="1 2">
    <name type="scientific">Candidatus Amesbacteria bacterium GW2011_GWA1_47_20</name>
    <dbReference type="NCBI Taxonomy" id="1618354"/>
    <lineage>
        <taxon>Bacteria</taxon>
        <taxon>Candidatus Amesiibacteriota</taxon>
    </lineage>
</organism>